<dbReference type="Proteomes" id="UP000654075">
    <property type="component" value="Unassembled WGS sequence"/>
</dbReference>
<keyword evidence="3" id="KW-1185">Reference proteome</keyword>
<protein>
    <submittedName>
        <fullName evidence="2">Uncharacterized protein</fullName>
    </submittedName>
</protein>
<organism evidence="2 3">
    <name type="scientific">Polarella glacialis</name>
    <name type="common">Dinoflagellate</name>
    <dbReference type="NCBI Taxonomy" id="89957"/>
    <lineage>
        <taxon>Eukaryota</taxon>
        <taxon>Sar</taxon>
        <taxon>Alveolata</taxon>
        <taxon>Dinophyceae</taxon>
        <taxon>Suessiales</taxon>
        <taxon>Suessiaceae</taxon>
        <taxon>Polarella</taxon>
    </lineage>
</organism>
<comment type="caution">
    <text evidence="2">The sequence shown here is derived from an EMBL/GenBank/DDBJ whole genome shotgun (WGS) entry which is preliminary data.</text>
</comment>
<feature type="transmembrane region" description="Helical" evidence="1">
    <location>
        <begin position="99"/>
        <end position="123"/>
    </location>
</feature>
<keyword evidence="1" id="KW-0472">Membrane</keyword>
<evidence type="ECO:0000256" key="1">
    <source>
        <dbReference type="SAM" id="Phobius"/>
    </source>
</evidence>
<reference evidence="2" key="1">
    <citation type="submission" date="2021-02" db="EMBL/GenBank/DDBJ databases">
        <authorList>
            <person name="Dougan E. K."/>
            <person name="Rhodes N."/>
            <person name="Thang M."/>
            <person name="Chan C."/>
        </authorList>
    </citation>
    <scope>NUCLEOTIDE SEQUENCE</scope>
</reference>
<proteinExistence type="predicted"/>
<gene>
    <name evidence="2" type="ORF">PGLA1383_LOCUS9918</name>
</gene>
<feature type="transmembrane region" description="Helical" evidence="1">
    <location>
        <begin position="158"/>
        <end position="175"/>
    </location>
</feature>
<name>A0A813DTI0_POLGL</name>
<feature type="transmembrane region" description="Helical" evidence="1">
    <location>
        <begin position="135"/>
        <end position="152"/>
    </location>
</feature>
<dbReference type="AlphaFoldDB" id="A0A813DTI0"/>
<keyword evidence="1" id="KW-0812">Transmembrane</keyword>
<sequence>MSGGLPKRQAYHSGADKPLMRGVFHATVALTAPFVMWELDSSPRTQSMIVSTWIGYLFSACLHCVPWNSPESERVALALDFLGISCATAGHIICWEATAFSAISFAAAMNSASLGVGLALGIAQGADMLVFLRGRWGLALALQLLLLTISEIRGMQRLSSLVCVLIGLPMALMYFRRYGAFDAKCKGPLPLASGIWSPHEWYHLLFAAVHCLQLFEIKHVESAGDQGWQ</sequence>
<keyword evidence="1" id="KW-1133">Transmembrane helix</keyword>
<evidence type="ECO:0000313" key="3">
    <source>
        <dbReference type="Proteomes" id="UP000654075"/>
    </source>
</evidence>
<dbReference type="EMBL" id="CAJNNV010004771">
    <property type="protein sequence ID" value="CAE8591231.1"/>
    <property type="molecule type" value="Genomic_DNA"/>
</dbReference>
<accession>A0A813DTI0</accession>
<evidence type="ECO:0000313" key="2">
    <source>
        <dbReference type="EMBL" id="CAE8591231.1"/>
    </source>
</evidence>